<dbReference type="Pfam" id="PF00437">
    <property type="entry name" value="T2SSE"/>
    <property type="match status" value="1"/>
</dbReference>
<comment type="catalytic activity">
    <reaction evidence="1">
        <text>ATP-dependent breakage, passage and rejoining of double-stranded DNA.</text>
        <dbReference type="EC" id="5.6.2.2"/>
    </reaction>
</comment>
<dbReference type="SUPFAM" id="SSF55874">
    <property type="entry name" value="ATPase domain of HSP90 chaperone/DNA topoisomerase II/histidine kinase"/>
    <property type="match status" value="1"/>
</dbReference>
<keyword evidence="9" id="KW-0413">Isomerase</keyword>
<reference evidence="12 13" key="1">
    <citation type="submission" date="2019-10" db="EMBL/GenBank/DDBJ databases">
        <title>Draft Genome Sequence of the Caffeine Degrading Methylotroph Methylorubrum populi PINKEL.</title>
        <authorList>
            <person name="Dawson S.C."/>
            <person name="Zhang X."/>
            <person name="Wright M.E."/>
            <person name="Sharma G."/>
            <person name="Langner J.T."/>
            <person name="Ditty J.L."/>
            <person name="Subuyuj G.A."/>
        </authorList>
    </citation>
    <scope>NUCLEOTIDE SEQUENCE [LARGE SCALE GENOMIC DNA]</scope>
    <source>
        <strain evidence="12 13">Pinkel</strain>
    </source>
</reference>
<dbReference type="InterPro" id="IPR036890">
    <property type="entry name" value="HATPase_C_sf"/>
</dbReference>
<dbReference type="RefSeq" id="WP_246696107.1">
    <property type="nucleotide sequence ID" value="NZ_WEKV01000026.1"/>
</dbReference>
<feature type="compositionally biased region" description="Low complexity" evidence="10">
    <location>
        <begin position="318"/>
        <end position="331"/>
    </location>
</feature>
<dbReference type="SMART" id="SM00382">
    <property type="entry name" value="AAA"/>
    <property type="match status" value="1"/>
</dbReference>
<dbReference type="AlphaFoldDB" id="A0A833IZU9"/>
<evidence type="ECO:0000256" key="6">
    <source>
        <dbReference type="ARBA" id="ARBA00022840"/>
    </source>
</evidence>
<dbReference type="CDD" id="cd01129">
    <property type="entry name" value="PulE-GspE-like"/>
    <property type="match status" value="1"/>
</dbReference>
<keyword evidence="5" id="KW-0547">Nucleotide-binding</keyword>
<dbReference type="PRINTS" id="PR00418">
    <property type="entry name" value="TPI2FAMILY"/>
</dbReference>
<protein>
    <recommendedName>
        <fullName evidence="4">DNA topoisomerase (ATP-hydrolyzing)</fullName>
        <ecNumber evidence="4">5.6.2.2</ecNumber>
    </recommendedName>
</protein>
<comment type="caution">
    <text evidence="12">The sequence shown here is derived from an EMBL/GenBank/DDBJ whole genome shotgun (WGS) entry which is preliminary data.</text>
</comment>
<dbReference type="EC" id="5.6.2.2" evidence="4"/>
<dbReference type="GO" id="GO:0005524">
    <property type="term" value="F:ATP binding"/>
    <property type="evidence" value="ECO:0007669"/>
    <property type="project" value="UniProtKB-KW"/>
</dbReference>
<dbReference type="InterPro" id="IPR001241">
    <property type="entry name" value="Topo_IIA"/>
</dbReference>
<accession>A0A833IZU9</accession>
<dbReference type="GO" id="GO:0006265">
    <property type="term" value="P:DNA topological change"/>
    <property type="evidence" value="ECO:0007669"/>
    <property type="project" value="InterPro"/>
</dbReference>
<dbReference type="SUPFAM" id="SSF52540">
    <property type="entry name" value="P-loop containing nucleoside triphosphate hydrolases"/>
    <property type="match status" value="1"/>
</dbReference>
<keyword evidence="8" id="KW-0238">DNA-binding</keyword>
<dbReference type="PANTHER" id="PTHR45866">
    <property type="entry name" value="DNA GYRASE/TOPOISOMERASE SUBUNIT B"/>
    <property type="match status" value="1"/>
</dbReference>
<gene>
    <name evidence="12" type="ORF">F8B43_5675</name>
</gene>
<proteinExistence type="inferred from homology"/>
<comment type="similarity">
    <text evidence="3">Belongs to the type II topoisomerase GyrB family.</text>
</comment>
<dbReference type="InterPro" id="IPR001482">
    <property type="entry name" value="T2SS/T4SS_dom"/>
</dbReference>
<dbReference type="InterPro" id="IPR003594">
    <property type="entry name" value="HATPase_dom"/>
</dbReference>
<evidence type="ECO:0000313" key="12">
    <source>
        <dbReference type="EMBL" id="KAB7781882.1"/>
    </source>
</evidence>
<name>A0A833IZU9_9HYPH</name>
<evidence type="ECO:0000256" key="9">
    <source>
        <dbReference type="ARBA" id="ARBA00023235"/>
    </source>
</evidence>
<dbReference type="PROSITE" id="PS00662">
    <property type="entry name" value="T2SP_E"/>
    <property type="match status" value="1"/>
</dbReference>
<evidence type="ECO:0000256" key="3">
    <source>
        <dbReference type="ARBA" id="ARBA00010708"/>
    </source>
</evidence>
<dbReference type="SMART" id="SM00387">
    <property type="entry name" value="HATPase_c"/>
    <property type="match status" value="1"/>
</dbReference>
<evidence type="ECO:0000256" key="10">
    <source>
        <dbReference type="SAM" id="MobiDB-lite"/>
    </source>
</evidence>
<evidence type="ECO:0000259" key="11">
    <source>
        <dbReference type="PROSITE" id="PS00662"/>
    </source>
</evidence>
<organism evidence="12 13">
    <name type="scientific">Methylorubrum populi</name>
    <dbReference type="NCBI Taxonomy" id="223967"/>
    <lineage>
        <taxon>Bacteria</taxon>
        <taxon>Pseudomonadati</taxon>
        <taxon>Pseudomonadota</taxon>
        <taxon>Alphaproteobacteria</taxon>
        <taxon>Hyphomicrobiales</taxon>
        <taxon>Methylobacteriaceae</taxon>
        <taxon>Methylorubrum</taxon>
    </lineage>
</organism>
<evidence type="ECO:0000256" key="7">
    <source>
        <dbReference type="ARBA" id="ARBA00023029"/>
    </source>
</evidence>
<dbReference type="PANTHER" id="PTHR45866:SF1">
    <property type="entry name" value="DNA GYRASE SUBUNIT B, MITOCHONDRIAL"/>
    <property type="match status" value="1"/>
</dbReference>
<evidence type="ECO:0000256" key="5">
    <source>
        <dbReference type="ARBA" id="ARBA00022741"/>
    </source>
</evidence>
<dbReference type="EMBL" id="WEKV01000026">
    <property type="protein sequence ID" value="KAB7781882.1"/>
    <property type="molecule type" value="Genomic_DNA"/>
</dbReference>
<feature type="region of interest" description="Disordered" evidence="10">
    <location>
        <begin position="309"/>
        <end position="354"/>
    </location>
</feature>
<dbReference type="GO" id="GO:0003677">
    <property type="term" value="F:DNA binding"/>
    <property type="evidence" value="ECO:0007669"/>
    <property type="project" value="UniProtKB-KW"/>
</dbReference>
<evidence type="ECO:0000256" key="8">
    <source>
        <dbReference type="ARBA" id="ARBA00023125"/>
    </source>
</evidence>
<evidence type="ECO:0000313" key="13">
    <source>
        <dbReference type="Proteomes" id="UP000469949"/>
    </source>
</evidence>
<dbReference type="SMART" id="SM00433">
    <property type="entry name" value="TOP2c"/>
    <property type="match status" value="1"/>
</dbReference>
<dbReference type="Gene3D" id="3.30.565.10">
    <property type="entry name" value="Histidine kinase-like ATPase, C-terminal domain"/>
    <property type="match status" value="1"/>
</dbReference>
<dbReference type="InterPro" id="IPR003593">
    <property type="entry name" value="AAA+_ATPase"/>
</dbReference>
<evidence type="ECO:0000256" key="1">
    <source>
        <dbReference type="ARBA" id="ARBA00000185"/>
    </source>
</evidence>
<keyword evidence="6" id="KW-0067">ATP-binding</keyword>
<feature type="domain" description="Bacterial type II secretion system protein E" evidence="11">
    <location>
        <begin position="435"/>
        <end position="449"/>
    </location>
</feature>
<feature type="region of interest" description="Disordered" evidence="10">
    <location>
        <begin position="588"/>
        <end position="614"/>
    </location>
</feature>
<keyword evidence="7" id="KW-0799">Topoisomerase</keyword>
<evidence type="ECO:0000256" key="4">
    <source>
        <dbReference type="ARBA" id="ARBA00012895"/>
    </source>
</evidence>
<dbReference type="Gene3D" id="3.40.50.300">
    <property type="entry name" value="P-loop containing nucleotide triphosphate hydrolases"/>
    <property type="match status" value="1"/>
</dbReference>
<dbReference type="InterPro" id="IPR027417">
    <property type="entry name" value="P-loop_NTPase"/>
</dbReference>
<dbReference type="GO" id="GO:0003918">
    <property type="term" value="F:DNA topoisomerase type II (double strand cut, ATP-hydrolyzing) activity"/>
    <property type="evidence" value="ECO:0007669"/>
    <property type="project" value="UniProtKB-EC"/>
</dbReference>
<dbReference type="Proteomes" id="UP000469949">
    <property type="component" value="Unassembled WGS sequence"/>
</dbReference>
<evidence type="ECO:0000256" key="2">
    <source>
        <dbReference type="ARBA" id="ARBA00006611"/>
    </source>
</evidence>
<comment type="similarity">
    <text evidence="2">Belongs to the GSP E family.</text>
</comment>
<sequence length="614" mass="66002">MQSEATPATKDPAAYDASSIQVLEGLEAVRKRPGMYIGDTNDGTGFHHMVWEVVDNGIDECLAGHADRVTVTLNADGSVTVMDNGRGIPVDPHPKYPGKSAAEIIMTVLHAGGKFDQNSYKVSGGLHGVGVSVVNALARTSRSSEPILAAAVRSMAATRSKATSMSVGPCIAFSTGTLHEGAARAKSFTSFRWWHPRSSLTCRSFLAKHPEAVPSFAAGSSWMPFLRRLRLGGASVLLAGFAVLSAAAQERANPFVPPPTDYEKQLEAEERTRGVVRQMLQQYENSLLDKIDSRFGDTMLKMLDEQLKTVKPSDPSEVRAPVSVPSAAVPGLPAPKDPAPTAAPSQPPADKSASKLPAGVKFVACVKGNGIVIVSGPTGSGKSTTLHATERELDRLDLAVYSVEDPVEYQLPFISQVQVNIDKGMDFKNAIRSFLRMDPDVIILGEVRDEETARMAVRAAETGHMVFITLHATDVRGVFSRMEDLGVSKTNLKGLCRGVMVQSLVRTLCTKCEGAGCHHCHGAGYAGRTVVSECVAFSDDREIERAIEGQIWWPRQIDDAIGKAVSGITDIDEVRRYFGAQVDIWEERNGPVPPRGGTMPPLLAPVGHGTEQDR</sequence>
<dbReference type="Pfam" id="PF02518">
    <property type="entry name" value="HATPase_c"/>
    <property type="match status" value="1"/>
</dbReference>